<keyword evidence="1" id="KW-1133">Transmembrane helix</keyword>
<evidence type="ECO:0000256" key="1">
    <source>
        <dbReference type="SAM" id="Phobius"/>
    </source>
</evidence>
<organism evidence="2 3">
    <name type="scientific">Chlorella sorokiniana</name>
    <name type="common">Freshwater green alga</name>
    <dbReference type="NCBI Taxonomy" id="3076"/>
    <lineage>
        <taxon>Eukaryota</taxon>
        <taxon>Viridiplantae</taxon>
        <taxon>Chlorophyta</taxon>
        <taxon>core chlorophytes</taxon>
        <taxon>Trebouxiophyceae</taxon>
        <taxon>Chlorellales</taxon>
        <taxon>Chlorellaceae</taxon>
        <taxon>Chlorella clade</taxon>
        <taxon>Chlorella</taxon>
    </lineage>
</organism>
<evidence type="ECO:0000313" key="3">
    <source>
        <dbReference type="Proteomes" id="UP000239899"/>
    </source>
</evidence>
<keyword evidence="1" id="KW-0812">Transmembrane</keyword>
<proteinExistence type="predicted"/>
<name>A0A2P6TK98_CHLSO</name>
<keyword evidence="3" id="KW-1185">Reference proteome</keyword>
<dbReference type="AlphaFoldDB" id="A0A2P6TK98"/>
<sequence length="86" mass="9313">MDGGADRLAVALGRLSRASSLLGSPLQLFLLGLAVFALALSCLQALAAAEKKQQDVGADRIKAFWPKQQQVQLSELQFIRHVQQNP</sequence>
<gene>
    <name evidence="2" type="ORF">C2E21_6591</name>
</gene>
<keyword evidence="1" id="KW-0472">Membrane</keyword>
<dbReference type="EMBL" id="LHPG02000013">
    <property type="protein sequence ID" value="PRW44513.1"/>
    <property type="molecule type" value="Genomic_DNA"/>
</dbReference>
<dbReference type="Proteomes" id="UP000239899">
    <property type="component" value="Unassembled WGS sequence"/>
</dbReference>
<reference evidence="2 3" key="1">
    <citation type="journal article" date="2018" name="Plant J.">
        <title>Genome sequences of Chlorella sorokiniana UTEX 1602 and Micractinium conductrix SAG 241.80: implications to maltose excretion by a green alga.</title>
        <authorList>
            <person name="Arriola M.B."/>
            <person name="Velmurugan N."/>
            <person name="Zhang Y."/>
            <person name="Plunkett M.H."/>
            <person name="Hondzo H."/>
            <person name="Barney B.M."/>
        </authorList>
    </citation>
    <scope>NUCLEOTIDE SEQUENCE [LARGE SCALE GENOMIC DNA]</scope>
    <source>
        <strain evidence="3">UTEX 1602</strain>
    </source>
</reference>
<comment type="caution">
    <text evidence="2">The sequence shown here is derived from an EMBL/GenBank/DDBJ whole genome shotgun (WGS) entry which is preliminary data.</text>
</comment>
<protein>
    <submittedName>
        <fullName evidence="2">Uncharacterized protein</fullName>
    </submittedName>
</protein>
<feature type="transmembrane region" description="Helical" evidence="1">
    <location>
        <begin position="26"/>
        <end position="47"/>
    </location>
</feature>
<evidence type="ECO:0000313" key="2">
    <source>
        <dbReference type="EMBL" id="PRW44513.1"/>
    </source>
</evidence>
<accession>A0A2P6TK98</accession>